<feature type="compositionally biased region" description="Low complexity" evidence="1">
    <location>
        <begin position="285"/>
        <end position="297"/>
    </location>
</feature>
<evidence type="ECO:0000256" key="1">
    <source>
        <dbReference type="SAM" id="MobiDB-lite"/>
    </source>
</evidence>
<dbReference type="Proteomes" id="UP000193067">
    <property type="component" value="Unassembled WGS sequence"/>
</dbReference>
<dbReference type="EMBL" id="KZ084100">
    <property type="protein sequence ID" value="OSD03527.1"/>
    <property type="molecule type" value="Genomic_DNA"/>
</dbReference>
<proteinExistence type="predicted"/>
<feature type="compositionally biased region" description="Low complexity" evidence="1">
    <location>
        <begin position="134"/>
        <end position="144"/>
    </location>
</feature>
<feature type="compositionally biased region" description="Polar residues" evidence="1">
    <location>
        <begin position="589"/>
        <end position="604"/>
    </location>
</feature>
<feature type="compositionally biased region" description="Polar residues" evidence="1">
    <location>
        <begin position="230"/>
        <end position="251"/>
    </location>
</feature>
<feature type="compositionally biased region" description="Low complexity" evidence="1">
    <location>
        <begin position="747"/>
        <end position="757"/>
    </location>
</feature>
<feature type="region of interest" description="Disordered" evidence="1">
    <location>
        <begin position="483"/>
        <end position="557"/>
    </location>
</feature>
<feature type="region of interest" description="Disordered" evidence="1">
    <location>
        <begin position="682"/>
        <end position="784"/>
    </location>
</feature>
<feature type="region of interest" description="Disordered" evidence="1">
    <location>
        <begin position="310"/>
        <end position="330"/>
    </location>
</feature>
<feature type="region of interest" description="Disordered" evidence="1">
    <location>
        <begin position="344"/>
        <end position="417"/>
    </location>
</feature>
<reference evidence="2 3" key="1">
    <citation type="journal article" date="2015" name="Biotechnol. Biofuels">
        <title>Enhanced degradation of softwood versus hardwood by the white-rot fungus Pycnoporus coccineus.</title>
        <authorList>
            <person name="Couturier M."/>
            <person name="Navarro D."/>
            <person name="Chevret D."/>
            <person name="Henrissat B."/>
            <person name="Piumi F."/>
            <person name="Ruiz-Duenas F.J."/>
            <person name="Martinez A.T."/>
            <person name="Grigoriev I.V."/>
            <person name="Riley R."/>
            <person name="Lipzen A."/>
            <person name="Berrin J.G."/>
            <person name="Master E.R."/>
            <person name="Rosso M.N."/>
        </authorList>
    </citation>
    <scope>NUCLEOTIDE SEQUENCE [LARGE SCALE GENOMIC DNA]</scope>
    <source>
        <strain evidence="2 3">BRFM310</strain>
    </source>
</reference>
<dbReference type="OrthoDB" id="3269550at2759"/>
<dbReference type="STRING" id="1353009.A0A1Y2IR15"/>
<feature type="compositionally biased region" description="Pro residues" evidence="1">
    <location>
        <begin position="521"/>
        <end position="530"/>
    </location>
</feature>
<name>A0A1Y2IR15_TRAC3</name>
<dbReference type="AlphaFoldDB" id="A0A1Y2IR15"/>
<gene>
    <name evidence="2" type="ORF">PYCCODRAFT_1434425</name>
</gene>
<keyword evidence="3" id="KW-1185">Reference proteome</keyword>
<sequence>MVLSSNNRKSFPANLQLPSLTHLPFGSSSSSKDSEALRSNRSLRSSFVASPSRASFLSPRGPPLPASLHLKQEQPVIPIPLTDGLDPSEKMKLLRKAKKLSRILGEVPIPVPIDCPAETRDLRFLGVQEEPSLTSASTASSSSLKSPPVVQTSGSLRRSATLGHQRQSQQNEIHRARSLASLRPSLTIPPAAITIHSSPISPVIFAWPEKNSIPPSPLTPITPSDDYGETNMQSRRASLSSKRDSVASSILPSERSPEQVQRARAAKLARQLGENIPPELLMRASSPQPRSPLSSPSMLSFAEASLTIRDPPRRAASARPTIVKANRRDTKRRLSLDLRAFVKVPEPPVPSPALSEPDKYSAVQPEGKHSLAGKKIRTPHESEPCDTPAEGNTPNAAPASTAERDSDLESDWDDDCSGPLLLERQRALNVRRARKMLQVFGNEPPPSLFQITNIPPRATEEGISVALSISHCKRDSRATVVSVSASQLSVDDARDPQRDSVGTTSSSGENLSPLIFADPASVPPSQPQTPRPGFAEEDPSSIPALPPLPPSQDTVVEVRPSSPLPVLTVASSSLHSLSLASTASVPGSRAQSVYSQSPQTSPIRPSFQITPPPHSTMFLFGPSSAPTSPPLPPPSVLSETADDIHPSDPHFRMRRLRAAKLSRFFGVGLNDIAGLLRGNSSTIEASTGAPSSPPLREFRRSDASDSIPSPTSLRSSRSARPVTSAGVLDSPSVSSAESTRPRKRTLSSDTRTRSLSRTSRRPQTQPATQPVGERYRSNSQPEVLVQQSHNRVFSTTVEISAESRRPFAFLDGRRPSKAKEMDMHDVIRELRKIK</sequence>
<accession>A0A1Y2IR15</accession>
<feature type="compositionally biased region" description="Polar residues" evidence="1">
    <location>
        <begin position="149"/>
        <end position="171"/>
    </location>
</feature>
<feature type="compositionally biased region" description="Low complexity" evidence="1">
    <location>
        <begin position="262"/>
        <end position="272"/>
    </location>
</feature>
<organism evidence="2 3">
    <name type="scientific">Trametes coccinea (strain BRFM310)</name>
    <name type="common">Pycnoporus coccineus</name>
    <dbReference type="NCBI Taxonomy" id="1353009"/>
    <lineage>
        <taxon>Eukaryota</taxon>
        <taxon>Fungi</taxon>
        <taxon>Dikarya</taxon>
        <taxon>Basidiomycota</taxon>
        <taxon>Agaricomycotina</taxon>
        <taxon>Agaricomycetes</taxon>
        <taxon>Polyporales</taxon>
        <taxon>Polyporaceae</taxon>
        <taxon>Trametes</taxon>
    </lineage>
</organism>
<feature type="compositionally biased region" description="Polar residues" evidence="1">
    <location>
        <begin position="704"/>
        <end position="718"/>
    </location>
</feature>
<evidence type="ECO:0000313" key="2">
    <source>
        <dbReference type="EMBL" id="OSD03527.1"/>
    </source>
</evidence>
<feature type="region of interest" description="Disordered" evidence="1">
    <location>
        <begin position="211"/>
        <end position="297"/>
    </location>
</feature>
<feature type="region of interest" description="Disordered" evidence="1">
    <location>
        <begin position="18"/>
        <end position="65"/>
    </location>
</feature>
<feature type="compositionally biased region" description="Polar residues" evidence="1">
    <location>
        <begin position="39"/>
        <end position="55"/>
    </location>
</feature>
<feature type="region of interest" description="Disordered" evidence="1">
    <location>
        <begin position="585"/>
        <end position="604"/>
    </location>
</feature>
<feature type="region of interest" description="Disordered" evidence="1">
    <location>
        <begin position="134"/>
        <end position="174"/>
    </location>
</feature>
<feature type="region of interest" description="Disordered" evidence="1">
    <location>
        <begin position="623"/>
        <end position="645"/>
    </location>
</feature>
<feature type="compositionally biased region" description="Polar residues" evidence="1">
    <location>
        <begin position="500"/>
        <end position="510"/>
    </location>
</feature>
<evidence type="ECO:0000313" key="3">
    <source>
        <dbReference type="Proteomes" id="UP000193067"/>
    </source>
</evidence>
<protein>
    <submittedName>
        <fullName evidence="2">Uncharacterized protein</fullName>
    </submittedName>
</protein>